<dbReference type="EMBL" id="JQBL01000003">
    <property type="protein sequence ID" value="KRN51114.1"/>
    <property type="molecule type" value="Genomic_DNA"/>
</dbReference>
<evidence type="ECO:0000313" key="2">
    <source>
        <dbReference type="Proteomes" id="UP000051841"/>
    </source>
</evidence>
<sequence length="298" mass="34919">MYMNYNEFKTKLIDDLENKLNNEFDISFNKIYKINESYDAMTISKDNIGININLNKQYRMYLDNSYDYAYQRAIHIIEEGFRNKPNIDMKELYDYNVMKNKLFIEIISIKSNIDLLESVPYKQIEDMAIVYRFLLNNDNGRASILITNQILHTLNIDENTLHNDAIKNAQIINPMIINDLSEVLSEMMNEDYSTKERIFIASVADKIHGACVIAYKGFMEQASLKAGGDFYLLPSSIHEVLIVPDNGHFRLEDLQVMVKEVNENEVDEIDQLTDSVYHYDHKEQLFELGEKYLQRLNT</sequence>
<accession>A0A0R2HNH5</accession>
<organism evidence="1 2">
    <name type="scientific">Kandleria vitulina DSM 20405</name>
    <dbReference type="NCBI Taxonomy" id="1410657"/>
    <lineage>
        <taxon>Bacteria</taxon>
        <taxon>Bacillati</taxon>
        <taxon>Bacillota</taxon>
        <taxon>Erysipelotrichia</taxon>
        <taxon>Erysipelotrichales</taxon>
        <taxon>Coprobacillaceae</taxon>
        <taxon>Kandleria</taxon>
    </lineage>
</organism>
<protein>
    <submittedName>
        <fullName evidence="1">Uncharacterized protein</fullName>
    </submittedName>
</protein>
<comment type="caution">
    <text evidence="1">The sequence shown here is derived from an EMBL/GenBank/DDBJ whole genome shotgun (WGS) entry which is preliminary data.</text>
</comment>
<gene>
    <name evidence="1" type="ORF">IV49_GL001190</name>
</gene>
<dbReference type="Proteomes" id="UP000051841">
    <property type="component" value="Unassembled WGS sequence"/>
</dbReference>
<dbReference type="PATRIC" id="fig|1410657.5.peg.1232"/>
<dbReference type="InterPro" id="IPR043743">
    <property type="entry name" value="DUF5688"/>
</dbReference>
<reference evidence="1 2" key="1">
    <citation type="journal article" date="2015" name="Genome Announc.">
        <title>Expanding the biotechnology potential of lactobacilli through comparative genomics of 213 strains and associated genera.</title>
        <authorList>
            <person name="Sun Z."/>
            <person name="Harris H.M."/>
            <person name="McCann A."/>
            <person name="Guo C."/>
            <person name="Argimon S."/>
            <person name="Zhang W."/>
            <person name="Yang X."/>
            <person name="Jeffery I.B."/>
            <person name="Cooney J.C."/>
            <person name="Kagawa T.F."/>
            <person name="Liu W."/>
            <person name="Song Y."/>
            <person name="Salvetti E."/>
            <person name="Wrobel A."/>
            <person name="Rasinkangas P."/>
            <person name="Parkhill J."/>
            <person name="Rea M.C."/>
            <person name="O'Sullivan O."/>
            <person name="Ritari J."/>
            <person name="Douillard F.P."/>
            <person name="Paul Ross R."/>
            <person name="Yang R."/>
            <person name="Briner A.E."/>
            <person name="Felis G.E."/>
            <person name="de Vos W.M."/>
            <person name="Barrangou R."/>
            <person name="Klaenhammer T.R."/>
            <person name="Caufield P.W."/>
            <person name="Cui Y."/>
            <person name="Zhang H."/>
            <person name="O'Toole P.W."/>
        </authorList>
    </citation>
    <scope>NUCLEOTIDE SEQUENCE [LARGE SCALE GENOMIC DNA]</scope>
    <source>
        <strain evidence="1 2">DSM 20405</strain>
    </source>
</reference>
<evidence type="ECO:0000313" key="1">
    <source>
        <dbReference type="EMBL" id="KRN51114.1"/>
    </source>
</evidence>
<proteinExistence type="predicted"/>
<keyword evidence="2" id="KW-1185">Reference proteome</keyword>
<dbReference type="Pfam" id="PF18941">
    <property type="entry name" value="DUF5688"/>
    <property type="match status" value="1"/>
</dbReference>
<name>A0A0R2HNH5_9FIRM</name>
<dbReference type="AlphaFoldDB" id="A0A0R2HNH5"/>